<dbReference type="KEGG" id="spu:115918548"/>
<evidence type="ECO:0000256" key="4">
    <source>
        <dbReference type="ARBA" id="ARBA00022490"/>
    </source>
</evidence>
<protein>
    <recommendedName>
        <fullName evidence="7">Profilin</fullName>
    </recommendedName>
</protein>
<dbReference type="Pfam" id="PF00235">
    <property type="entry name" value="Profilin"/>
    <property type="match status" value="1"/>
</dbReference>
<dbReference type="InterPro" id="IPR005455">
    <property type="entry name" value="PFN_euk"/>
</dbReference>
<evidence type="ECO:0000256" key="7">
    <source>
        <dbReference type="RuleBase" id="RU003909"/>
    </source>
</evidence>
<evidence type="ECO:0000256" key="1">
    <source>
        <dbReference type="ARBA" id="ARBA00004245"/>
    </source>
</evidence>
<dbReference type="RefSeq" id="XP_003728805.1">
    <property type="nucleotide sequence ID" value="XM_003728757.3"/>
</dbReference>
<accession>A0A7M7GI43</accession>
<comment type="subcellular location">
    <subcellularLocation>
        <location evidence="1">Cytoplasm</location>
        <location evidence="1">Cytoskeleton</location>
    </subcellularLocation>
</comment>
<evidence type="ECO:0000256" key="3">
    <source>
        <dbReference type="ARBA" id="ARBA00011583"/>
    </source>
</evidence>
<dbReference type="GO" id="GO:0003785">
    <property type="term" value="F:actin monomer binding"/>
    <property type="evidence" value="ECO:0000318"/>
    <property type="project" value="GO_Central"/>
</dbReference>
<evidence type="ECO:0000313" key="9">
    <source>
        <dbReference type="Proteomes" id="UP000007110"/>
    </source>
</evidence>
<dbReference type="PRINTS" id="PR01640">
    <property type="entry name" value="PROFILINPLNT"/>
</dbReference>
<name>A0A7M7GI43_STRPU</name>
<dbReference type="PANTHER" id="PTHR11604:SF0">
    <property type="entry name" value="PROFILIN"/>
    <property type="match status" value="1"/>
</dbReference>
<dbReference type="InterPro" id="IPR036140">
    <property type="entry name" value="PFN_sf"/>
</dbReference>
<reference evidence="9" key="1">
    <citation type="submission" date="2015-02" db="EMBL/GenBank/DDBJ databases">
        <title>Genome sequencing for Strongylocentrotus purpuratus.</title>
        <authorList>
            <person name="Murali S."/>
            <person name="Liu Y."/>
            <person name="Vee V."/>
            <person name="English A."/>
            <person name="Wang M."/>
            <person name="Skinner E."/>
            <person name="Han Y."/>
            <person name="Muzny D.M."/>
            <person name="Worley K.C."/>
            <person name="Gibbs R.A."/>
        </authorList>
    </citation>
    <scope>NUCLEOTIDE SEQUENCE</scope>
</reference>
<dbReference type="GO" id="GO:0005856">
    <property type="term" value="C:cytoskeleton"/>
    <property type="evidence" value="ECO:0007669"/>
    <property type="project" value="UniProtKB-SubCell"/>
</dbReference>
<comment type="subunit">
    <text evidence="3">Occurs in many kinds of cells as a complex with monomeric actin in a 1:1 ratio.</text>
</comment>
<dbReference type="GO" id="GO:0005938">
    <property type="term" value="C:cell cortex"/>
    <property type="evidence" value="ECO:0000318"/>
    <property type="project" value="GO_Central"/>
</dbReference>
<dbReference type="PRINTS" id="PR00392">
    <property type="entry name" value="PROFILIN"/>
</dbReference>
<evidence type="ECO:0000313" key="8">
    <source>
        <dbReference type="EnsemblMetazoa" id="XP_003728805"/>
    </source>
</evidence>
<dbReference type="SMART" id="SM00392">
    <property type="entry name" value="PROF"/>
    <property type="match status" value="1"/>
</dbReference>
<dbReference type="EnsemblMetazoa" id="XM_003728757">
    <property type="protein sequence ID" value="XP_003728805"/>
    <property type="gene ID" value="LOC100893519"/>
</dbReference>
<dbReference type="AlphaFoldDB" id="A0A7M7GI43"/>
<keyword evidence="4" id="KW-0963">Cytoplasm</keyword>
<keyword evidence="5 7" id="KW-0009">Actin-binding</keyword>
<comment type="similarity">
    <text evidence="2 7">Belongs to the profilin family.</text>
</comment>
<dbReference type="RefSeq" id="XP_030838439.1">
    <property type="nucleotide sequence ID" value="XM_030982579.1"/>
</dbReference>
<dbReference type="OrthoDB" id="421374at2759"/>
<reference evidence="8" key="2">
    <citation type="submission" date="2021-01" db="UniProtKB">
        <authorList>
            <consortium name="EnsemblMetazoa"/>
        </authorList>
    </citation>
    <scope>IDENTIFICATION</scope>
</reference>
<evidence type="ECO:0000256" key="2">
    <source>
        <dbReference type="ARBA" id="ARBA00010058"/>
    </source>
</evidence>
<dbReference type="Proteomes" id="UP000007110">
    <property type="component" value="Unassembled WGS sequence"/>
</dbReference>
<dbReference type="EnsemblMetazoa" id="XM_030982579">
    <property type="protein sequence ID" value="XP_030838439"/>
    <property type="gene ID" value="LOC115918548"/>
</dbReference>
<dbReference type="OMA" id="HHAENVQ"/>
<evidence type="ECO:0000256" key="6">
    <source>
        <dbReference type="ARBA" id="ARBA00023212"/>
    </source>
</evidence>
<dbReference type="KEGG" id="spu:100893519"/>
<dbReference type="CDD" id="cd00148">
    <property type="entry name" value="PROF"/>
    <property type="match status" value="1"/>
</dbReference>
<dbReference type="Gene3D" id="3.30.450.30">
    <property type="entry name" value="Dynein light chain 2a, cytoplasmic"/>
    <property type="match status" value="1"/>
</dbReference>
<dbReference type="InParanoid" id="A0A7M7GI43"/>
<keyword evidence="6" id="KW-0206">Cytoskeleton</keyword>
<sequence>MATDWKTNYIDKTLMASGNLTHAAIVGLDGAIWATSDDFKISAGEVGFLIRGLATAESLRENGVLIGGVKYVLLRADDNAVLARKQGTGVCVGKSSTALVIGVYGTDHVAGKANNTVQELAQYLIGQGT</sequence>
<dbReference type="GeneID" id="115918548"/>
<dbReference type="PANTHER" id="PTHR11604">
    <property type="entry name" value="PROFILIN"/>
    <property type="match status" value="1"/>
</dbReference>
<organism evidence="8 9">
    <name type="scientific">Strongylocentrotus purpuratus</name>
    <name type="common">Purple sea urchin</name>
    <dbReference type="NCBI Taxonomy" id="7668"/>
    <lineage>
        <taxon>Eukaryota</taxon>
        <taxon>Metazoa</taxon>
        <taxon>Echinodermata</taxon>
        <taxon>Eleutherozoa</taxon>
        <taxon>Echinozoa</taxon>
        <taxon>Echinoidea</taxon>
        <taxon>Euechinoidea</taxon>
        <taxon>Echinacea</taxon>
        <taxon>Camarodonta</taxon>
        <taxon>Echinidea</taxon>
        <taxon>Strongylocentrotidae</taxon>
        <taxon>Strongylocentrotus</taxon>
    </lineage>
</organism>
<keyword evidence="9" id="KW-1185">Reference proteome</keyword>
<evidence type="ECO:0000256" key="5">
    <source>
        <dbReference type="ARBA" id="ARBA00023203"/>
    </source>
</evidence>
<dbReference type="GeneID" id="100893519"/>
<proteinExistence type="inferred from homology"/>
<dbReference type="InterPro" id="IPR048278">
    <property type="entry name" value="PFN"/>
</dbReference>
<dbReference type="SUPFAM" id="SSF55770">
    <property type="entry name" value="Profilin (actin-binding protein)"/>
    <property type="match status" value="1"/>
</dbReference>